<dbReference type="InterPro" id="IPR000315">
    <property type="entry name" value="Znf_B-box"/>
</dbReference>
<dbReference type="PANTHER" id="PTHR25465">
    <property type="entry name" value="B-BOX DOMAIN CONTAINING"/>
    <property type="match status" value="1"/>
</dbReference>
<dbReference type="PANTHER" id="PTHR25465:SF5">
    <property type="entry name" value="E3 UBIQUITIN_ISG15 LIGASE TRIM25-RELATED"/>
    <property type="match status" value="1"/>
</dbReference>
<reference evidence="11" key="1">
    <citation type="submission" date="2025-08" db="UniProtKB">
        <authorList>
            <consortium name="Ensembl"/>
        </authorList>
    </citation>
    <scope>IDENTIFICATION</scope>
</reference>
<keyword evidence="7" id="KW-0175">Coiled coil</keyword>
<dbReference type="SMART" id="SM00184">
    <property type="entry name" value="RING"/>
    <property type="match status" value="1"/>
</dbReference>
<dbReference type="InterPro" id="IPR013320">
    <property type="entry name" value="ConA-like_dom_sf"/>
</dbReference>
<dbReference type="InterPro" id="IPR013083">
    <property type="entry name" value="Znf_RING/FYVE/PHD"/>
</dbReference>
<dbReference type="Gene3D" id="2.60.120.920">
    <property type="match status" value="1"/>
</dbReference>
<dbReference type="SMART" id="SM00449">
    <property type="entry name" value="SPRY"/>
    <property type="match status" value="1"/>
</dbReference>
<dbReference type="InterPro" id="IPR051051">
    <property type="entry name" value="E3_ubiq-ligase_TRIM/RNF"/>
</dbReference>
<dbReference type="KEGG" id="sdu:111221105"/>
<dbReference type="Gene3D" id="3.30.160.60">
    <property type="entry name" value="Classic Zinc Finger"/>
    <property type="match status" value="1"/>
</dbReference>
<dbReference type="PROSITE" id="PS50188">
    <property type="entry name" value="B302_SPRY"/>
    <property type="match status" value="1"/>
</dbReference>
<dbReference type="GO" id="GO:0008270">
    <property type="term" value="F:zinc ion binding"/>
    <property type="evidence" value="ECO:0007669"/>
    <property type="project" value="UniProtKB-KW"/>
</dbReference>
<evidence type="ECO:0000256" key="5">
    <source>
        <dbReference type="ARBA" id="ARBA00022859"/>
    </source>
</evidence>
<feature type="domain" description="B30.2/SPRY" evidence="10">
    <location>
        <begin position="366"/>
        <end position="556"/>
    </location>
</feature>
<feature type="domain" description="B box-type" evidence="9">
    <location>
        <begin position="147"/>
        <end position="187"/>
    </location>
</feature>
<dbReference type="PRINTS" id="PR01407">
    <property type="entry name" value="BUTYPHLNCDUF"/>
</dbReference>
<dbReference type="SMART" id="SM00589">
    <property type="entry name" value="PRY"/>
    <property type="match status" value="1"/>
</dbReference>
<keyword evidence="2" id="KW-0479">Metal-binding</keyword>
<name>A0A3B4T888_SERDU</name>
<dbReference type="SMART" id="SM00336">
    <property type="entry name" value="BBOX"/>
    <property type="match status" value="1"/>
</dbReference>
<keyword evidence="4" id="KW-0862">Zinc</keyword>
<evidence type="ECO:0000256" key="1">
    <source>
        <dbReference type="ARBA" id="ARBA00022588"/>
    </source>
</evidence>
<protein>
    <submittedName>
        <fullName evidence="11">E3 ubiquitin/ISG15 ligase TRIM25-like</fullName>
    </submittedName>
</protein>
<dbReference type="InterPro" id="IPR003877">
    <property type="entry name" value="SPRY_dom"/>
</dbReference>
<keyword evidence="3 6" id="KW-0863">Zinc-finger</keyword>
<feature type="domain" description="RING-type" evidence="8">
    <location>
        <begin position="15"/>
        <end position="58"/>
    </location>
</feature>
<dbReference type="PROSITE" id="PS00518">
    <property type="entry name" value="ZF_RING_1"/>
    <property type="match status" value="1"/>
</dbReference>
<dbReference type="InterPro" id="IPR006574">
    <property type="entry name" value="PRY"/>
</dbReference>
<dbReference type="Pfam" id="PF15227">
    <property type="entry name" value="zf-C3HC4_4"/>
    <property type="match status" value="1"/>
</dbReference>
<dbReference type="Gene3D" id="3.30.40.10">
    <property type="entry name" value="Zinc/RING finger domain, C3HC4 (zinc finger)"/>
    <property type="match status" value="1"/>
</dbReference>
<dbReference type="InterPro" id="IPR043136">
    <property type="entry name" value="B30.2/SPRY_sf"/>
</dbReference>
<keyword evidence="12" id="KW-1185">Reference proteome</keyword>
<reference evidence="11" key="2">
    <citation type="submission" date="2025-09" db="UniProtKB">
        <authorList>
            <consortium name="Ensembl"/>
        </authorList>
    </citation>
    <scope>IDENTIFICATION</scope>
</reference>
<evidence type="ECO:0000256" key="2">
    <source>
        <dbReference type="ARBA" id="ARBA00022723"/>
    </source>
</evidence>
<keyword evidence="1" id="KW-0399">Innate immunity</keyword>
<dbReference type="InterPro" id="IPR058030">
    <property type="entry name" value="TRIM8/14/16/25/29/45/65_CC"/>
</dbReference>
<dbReference type="Proteomes" id="UP000261420">
    <property type="component" value="Unplaced"/>
</dbReference>
<evidence type="ECO:0000256" key="3">
    <source>
        <dbReference type="ARBA" id="ARBA00022771"/>
    </source>
</evidence>
<accession>A0A3B4T888</accession>
<dbReference type="CDD" id="cd19769">
    <property type="entry name" value="Bbox2_TRIM16-like"/>
    <property type="match status" value="1"/>
</dbReference>
<evidence type="ECO:0000256" key="4">
    <source>
        <dbReference type="ARBA" id="ARBA00022833"/>
    </source>
</evidence>
<evidence type="ECO:0000313" key="11">
    <source>
        <dbReference type="Ensembl" id="ENSSDUP00000002309.1"/>
    </source>
</evidence>
<evidence type="ECO:0000256" key="7">
    <source>
        <dbReference type="SAM" id="Coils"/>
    </source>
</evidence>
<dbReference type="InterPro" id="IPR017907">
    <property type="entry name" value="Znf_RING_CS"/>
</dbReference>
<dbReference type="SUPFAM" id="SSF57850">
    <property type="entry name" value="RING/U-box"/>
    <property type="match status" value="1"/>
</dbReference>
<dbReference type="RefSeq" id="XP_022600156.1">
    <property type="nucleotide sequence ID" value="XM_022744435.1"/>
</dbReference>
<dbReference type="Pfam" id="PF25600">
    <property type="entry name" value="TRIM_CC"/>
    <property type="match status" value="1"/>
</dbReference>
<dbReference type="AlphaFoldDB" id="A0A3B4T888"/>
<feature type="coiled-coil region" evidence="7">
    <location>
        <begin position="202"/>
        <end position="229"/>
    </location>
</feature>
<dbReference type="Ensembl" id="ENSSDUT00000002375.1">
    <property type="protein sequence ID" value="ENSSDUP00000002309.1"/>
    <property type="gene ID" value="ENSSDUG00000001801.1"/>
</dbReference>
<dbReference type="InterPro" id="IPR003879">
    <property type="entry name" value="Butyrophylin_SPRY"/>
</dbReference>
<evidence type="ECO:0000313" key="12">
    <source>
        <dbReference type="Proteomes" id="UP000261420"/>
    </source>
</evidence>
<evidence type="ECO:0000256" key="6">
    <source>
        <dbReference type="PROSITE-ProRule" id="PRU00024"/>
    </source>
</evidence>
<dbReference type="GO" id="GO:0005737">
    <property type="term" value="C:cytoplasm"/>
    <property type="evidence" value="ECO:0007669"/>
    <property type="project" value="UniProtKB-ARBA"/>
</dbReference>
<proteinExistence type="predicted"/>
<dbReference type="GO" id="GO:0045087">
    <property type="term" value="P:innate immune response"/>
    <property type="evidence" value="ECO:0007669"/>
    <property type="project" value="UniProtKB-KW"/>
</dbReference>
<dbReference type="SUPFAM" id="SSF57845">
    <property type="entry name" value="B-box zinc-binding domain"/>
    <property type="match status" value="1"/>
</dbReference>
<dbReference type="GeneID" id="111221105"/>
<dbReference type="GeneTree" id="ENSGT01150000286950"/>
<dbReference type="PROSITE" id="PS50089">
    <property type="entry name" value="ZF_RING_2"/>
    <property type="match status" value="1"/>
</dbReference>
<evidence type="ECO:0000259" key="8">
    <source>
        <dbReference type="PROSITE" id="PS50089"/>
    </source>
</evidence>
<evidence type="ECO:0000259" key="10">
    <source>
        <dbReference type="PROSITE" id="PS50188"/>
    </source>
</evidence>
<organism evidence="11 12">
    <name type="scientific">Seriola dumerili</name>
    <name type="common">Greater amberjack</name>
    <name type="synonym">Caranx dumerili</name>
    <dbReference type="NCBI Taxonomy" id="41447"/>
    <lineage>
        <taxon>Eukaryota</taxon>
        <taxon>Metazoa</taxon>
        <taxon>Chordata</taxon>
        <taxon>Craniata</taxon>
        <taxon>Vertebrata</taxon>
        <taxon>Euteleostomi</taxon>
        <taxon>Actinopterygii</taxon>
        <taxon>Neopterygii</taxon>
        <taxon>Teleostei</taxon>
        <taxon>Neoteleostei</taxon>
        <taxon>Acanthomorphata</taxon>
        <taxon>Carangaria</taxon>
        <taxon>Carangiformes</taxon>
        <taxon>Carangidae</taxon>
        <taxon>Seriola</taxon>
    </lineage>
</organism>
<sequence length="556" mass="63473">MAQQGLELDREKFCCSLCLDLLKYPVTIPCGHNYCRECITSHWYIEEEEEIYSCPQCRQTFQMRPVLVKNTMLAELVEELKKKRPSTEPIDHAGPGDVACDLCTGRKRKASKSCLQCLVSYCEQHLEPHYKVVPLKKHKLIEASAKLQENTCSRHSEVMKIFCRTDQQCICYLCAMSEHKGHNIVSAAAEMTKKQRELGPSRQEIQRRIQAQENHVKMLQQEVEHINRSADKAVIKNENLSTELVNIIMRESSAVKSKIRSQQDIEVSRAKELQAKLKQELVELKRKDTELGKLTHTQDQIHFLHTYVSLSPLNKLPVLPTFNPQPLQYFENVTTAVSEARDKLLRNYTGEWKRISLTVTEVDVLLPQNPKTRAEFSQYAVHKNQLMLDPNTANTQLLLSEDKRKAISVKTAQSYGQHPERFTHKSQVLSRQHLTGRCYWEVQWSGLGVSIAVAYKDIARTGTESLFGNDDKSWVLECSSNGNNTFKHKGNKVNFAGRPSSTIGVFMDHRAGILSFYEVSETITLLHKVQTTFTQPLHVGLGICYFGSTAEFCEVK</sequence>
<dbReference type="OMA" id="TIPETAM"/>
<dbReference type="InterPro" id="IPR001870">
    <property type="entry name" value="B30.2/SPRY"/>
</dbReference>
<dbReference type="PROSITE" id="PS50119">
    <property type="entry name" value="ZF_BBOX"/>
    <property type="match status" value="1"/>
</dbReference>
<evidence type="ECO:0000259" key="9">
    <source>
        <dbReference type="PROSITE" id="PS50119"/>
    </source>
</evidence>
<dbReference type="CDD" id="cd16040">
    <property type="entry name" value="SPRY_PRY_SNTX"/>
    <property type="match status" value="1"/>
</dbReference>
<dbReference type="Pfam" id="PF13765">
    <property type="entry name" value="PRY"/>
    <property type="match status" value="1"/>
</dbReference>
<dbReference type="Pfam" id="PF00643">
    <property type="entry name" value="zf-B_box"/>
    <property type="match status" value="1"/>
</dbReference>
<dbReference type="Gene3D" id="4.10.830.40">
    <property type="match status" value="1"/>
</dbReference>
<dbReference type="InterPro" id="IPR001841">
    <property type="entry name" value="Znf_RING"/>
</dbReference>
<dbReference type="SUPFAM" id="SSF49899">
    <property type="entry name" value="Concanavalin A-like lectins/glucanases"/>
    <property type="match status" value="1"/>
</dbReference>
<dbReference type="Pfam" id="PF00622">
    <property type="entry name" value="SPRY"/>
    <property type="match status" value="1"/>
</dbReference>
<keyword evidence="5" id="KW-0391">Immunity</keyword>